<name>A0A0K2TCV9_LEPSM</name>
<sequence length="463" mass="53260">MYSSALSSSSSDDEEDTLNVFSESFDPLAVIYNPGLKKVPDPSAPVLDNVDKFVSVVEKKRTNHKPQKVKQEEPSTSFERNFKPEQMPIQGKPRKDGPNVWQFMDKVKGPLSLLKKAREEQLRIRVYTRGVNYLRGFMTGYLLAFDKHWNLALIDVDEVFKKRRFPKTPAGLNESLETLSLKSNSKKDTEFDNETNMKIIKTNRRWIHCERHMDEATVLKGLIDKIRDARENLKLFKDETDDIDSCPQNKKSKINNAYEKSAMIVAKETELLGSSVVEELPGDDGAQYFLAIAGMQKNIQNLRELKQMSEHILSNNMEHIKEMDNIVQLRDSIDHECREKMEKSKVDKGNEGDQSRPEGEAETIKDLEANIRDTRAAYKHIKSEFAAFLERIDHNEINQIGMFLQALWTSYAKNVSNDESSYLRISHLDFDVNQNDVSKLVSEGIITAHPDDPDQVKLMRFKR</sequence>
<dbReference type="AlphaFoldDB" id="A0A0K2TCV9"/>
<dbReference type="GO" id="GO:0006398">
    <property type="term" value="P:mRNA 3'-end processing by stem-loop binding and cleavage"/>
    <property type="evidence" value="ECO:0007669"/>
    <property type="project" value="TreeGrafter"/>
</dbReference>
<dbReference type="PANTHER" id="PTHR21415">
    <property type="entry name" value="U7 SNRNA-ASSOCIATED SM-LIKE PROTEIN LSM11"/>
    <property type="match status" value="1"/>
</dbReference>
<proteinExistence type="predicted"/>
<dbReference type="OrthoDB" id="10583629at2759"/>
<dbReference type="InterPro" id="IPR039267">
    <property type="entry name" value="Lsm11"/>
</dbReference>
<reference evidence="2" key="1">
    <citation type="submission" date="2014-05" db="EMBL/GenBank/DDBJ databases">
        <authorList>
            <person name="Chronopoulou M."/>
        </authorList>
    </citation>
    <scope>NUCLEOTIDE SEQUENCE</scope>
    <source>
        <tissue evidence="2">Whole organism</tissue>
    </source>
</reference>
<dbReference type="GO" id="GO:0005683">
    <property type="term" value="C:U7 snRNP"/>
    <property type="evidence" value="ECO:0007669"/>
    <property type="project" value="TreeGrafter"/>
</dbReference>
<evidence type="ECO:0000256" key="1">
    <source>
        <dbReference type="SAM" id="MobiDB-lite"/>
    </source>
</evidence>
<dbReference type="InterPro" id="IPR010920">
    <property type="entry name" value="LSM_dom_sf"/>
</dbReference>
<dbReference type="EMBL" id="HACA01006513">
    <property type="protein sequence ID" value="CDW23874.1"/>
    <property type="molecule type" value="Transcribed_RNA"/>
</dbReference>
<protein>
    <recommendedName>
        <fullName evidence="3">LSM domain-containing protein</fullName>
    </recommendedName>
</protein>
<dbReference type="GO" id="GO:0071209">
    <property type="term" value="F:U7 snRNA binding"/>
    <property type="evidence" value="ECO:0007669"/>
    <property type="project" value="InterPro"/>
</dbReference>
<accession>A0A0K2TCV9</accession>
<evidence type="ECO:0008006" key="3">
    <source>
        <dbReference type="Google" id="ProtNLM"/>
    </source>
</evidence>
<dbReference type="PANTHER" id="PTHR21415:SF1">
    <property type="entry name" value="U7 SNRNA-ASSOCIATED SM-LIKE PROTEIN LSM11"/>
    <property type="match status" value="1"/>
</dbReference>
<organism evidence="2">
    <name type="scientific">Lepeophtheirus salmonis</name>
    <name type="common">Salmon louse</name>
    <name type="synonym">Caligus salmonis</name>
    <dbReference type="NCBI Taxonomy" id="72036"/>
    <lineage>
        <taxon>Eukaryota</taxon>
        <taxon>Metazoa</taxon>
        <taxon>Ecdysozoa</taxon>
        <taxon>Arthropoda</taxon>
        <taxon>Crustacea</taxon>
        <taxon>Multicrustacea</taxon>
        <taxon>Hexanauplia</taxon>
        <taxon>Copepoda</taxon>
        <taxon>Siphonostomatoida</taxon>
        <taxon>Caligidae</taxon>
        <taxon>Lepeophtheirus</taxon>
    </lineage>
</organism>
<evidence type="ECO:0000313" key="2">
    <source>
        <dbReference type="EMBL" id="CDW23874.1"/>
    </source>
</evidence>
<dbReference type="Gene3D" id="2.30.30.100">
    <property type="match status" value="1"/>
</dbReference>
<feature type="region of interest" description="Disordered" evidence="1">
    <location>
        <begin position="341"/>
        <end position="361"/>
    </location>
</feature>
<dbReference type="SUPFAM" id="SSF50182">
    <property type="entry name" value="Sm-like ribonucleoproteins"/>
    <property type="match status" value="1"/>
</dbReference>